<reference evidence="1 2" key="1">
    <citation type="submission" date="2024-01" db="EMBL/GenBank/DDBJ databases">
        <title>Multi-omics insights into the function and evolution of sodium benzoate biodegradation pathways in Benzoatithermus flavus gen. nov., sp. nov. from hot spring.</title>
        <authorList>
            <person name="Hu C.-J."/>
            <person name="Li W.-J."/>
        </authorList>
    </citation>
    <scope>NUCLEOTIDE SEQUENCE [LARGE SCALE GENOMIC DNA]</scope>
    <source>
        <strain evidence="1 2">SYSU G07066</strain>
    </source>
</reference>
<dbReference type="RefSeq" id="WP_418161182.1">
    <property type="nucleotide sequence ID" value="NZ_JBBLZC010000025.1"/>
</dbReference>
<accession>A0ABU8XYE0</accession>
<comment type="caution">
    <text evidence="1">The sequence shown here is derived from an EMBL/GenBank/DDBJ whole genome shotgun (WGS) entry which is preliminary data.</text>
</comment>
<proteinExistence type="predicted"/>
<name>A0ABU8XYE0_9PROT</name>
<evidence type="ECO:0000313" key="2">
    <source>
        <dbReference type="Proteomes" id="UP001375743"/>
    </source>
</evidence>
<gene>
    <name evidence="1" type="ORF">U1T56_19455</name>
</gene>
<evidence type="ECO:0000313" key="1">
    <source>
        <dbReference type="EMBL" id="MEK0085334.1"/>
    </source>
</evidence>
<dbReference type="EMBL" id="JBBLZC010000025">
    <property type="protein sequence ID" value="MEK0085334.1"/>
    <property type="molecule type" value="Genomic_DNA"/>
</dbReference>
<sequence length="117" mass="12981">MACRLYRQGDILLEPIPAVPVGCAELPARERKGELVHVLAEGEVSGHAHCIAAGPDIRFLRRQDGSDPLAVGYLALKKLARLVHDEHGAIELPPGNYRVIQQRRYDPGTGLWRRVQD</sequence>
<dbReference type="Proteomes" id="UP001375743">
    <property type="component" value="Unassembled WGS sequence"/>
</dbReference>
<organism evidence="1 2">
    <name type="scientific">Benzoatithermus flavus</name>
    <dbReference type="NCBI Taxonomy" id="3108223"/>
    <lineage>
        <taxon>Bacteria</taxon>
        <taxon>Pseudomonadati</taxon>
        <taxon>Pseudomonadota</taxon>
        <taxon>Alphaproteobacteria</taxon>
        <taxon>Geminicoccales</taxon>
        <taxon>Geminicoccaceae</taxon>
        <taxon>Benzoatithermus</taxon>
    </lineage>
</organism>
<keyword evidence="2" id="KW-1185">Reference proteome</keyword>
<protein>
    <submittedName>
        <fullName evidence="1">Uncharacterized protein</fullName>
    </submittedName>
</protein>